<name>B9TDT9_RICCO</name>
<accession>B9TDT9</accession>
<gene>
    <name evidence="1" type="ORF">RCOM_1832080</name>
</gene>
<feature type="non-terminal residue" evidence="1">
    <location>
        <position position="1"/>
    </location>
</feature>
<dbReference type="Proteomes" id="UP000008311">
    <property type="component" value="Unassembled WGS sequence"/>
</dbReference>
<dbReference type="InParanoid" id="B9TDT9"/>
<evidence type="ECO:0000313" key="1">
    <source>
        <dbReference type="EMBL" id="EEF25975.1"/>
    </source>
</evidence>
<organism evidence="1 2">
    <name type="scientific">Ricinus communis</name>
    <name type="common">Castor bean</name>
    <dbReference type="NCBI Taxonomy" id="3988"/>
    <lineage>
        <taxon>Eukaryota</taxon>
        <taxon>Viridiplantae</taxon>
        <taxon>Streptophyta</taxon>
        <taxon>Embryophyta</taxon>
        <taxon>Tracheophyta</taxon>
        <taxon>Spermatophyta</taxon>
        <taxon>Magnoliopsida</taxon>
        <taxon>eudicotyledons</taxon>
        <taxon>Gunneridae</taxon>
        <taxon>Pentapetalae</taxon>
        <taxon>rosids</taxon>
        <taxon>fabids</taxon>
        <taxon>Malpighiales</taxon>
        <taxon>Euphorbiaceae</taxon>
        <taxon>Acalyphoideae</taxon>
        <taxon>Acalypheae</taxon>
        <taxon>Ricinus</taxon>
    </lineage>
</organism>
<protein>
    <submittedName>
        <fullName evidence="1">Uncharacterized protein</fullName>
    </submittedName>
</protein>
<keyword evidence="2" id="KW-1185">Reference proteome</keyword>
<dbReference type="AlphaFoldDB" id="B9TDT9"/>
<evidence type="ECO:0000313" key="2">
    <source>
        <dbReference type="Proteomes" id="UP000008311"/>
    </source>
</evidence>
<sequence length="163" mass="17749">SEAGVILSVDSDLKEDVTMPVDRELFETSAGRHIVSTAMISLSHPSAAMMRRKSENVLRLKADGKSTDDIAREAGVSRSTHGPVSYEVECRDFAAAGSRVARRLGELVRDARSGDFAAADLLNFFPDVARFGKIETEDRIECVREMTRACDTLLANAVCRDAA</sequence>
<reference evidence="2" key="1">
    <citation type="journal article" date="2010" name="Nat. Biotechnol.">
        <title>Draft genome sequence of the oilseed species Ricinus communis.</title>
        <authorList>
            <person name="Chan A.P."/>
            <person name="Crabtree J."/>
            <person name="Zhao Q."/>
            <person name="Lorenzi H."/>
            <person name="Orvis J."/>
            <person name="Puiu D."/>
            <person name="Melake-Berhan A."/>
            <person name="Jones K.M."/>
            <person name="Redman J."/>
            <person name="Chen G."/>
            <person name="Cahoon E.B."/>
            <person name="Gedil M."/>
            <person name="Stanke M."/>
            <person name="Haas B.J."/>
            <person name="Wortman J.R."/>
            <person name="Fraser-Liggett C.M."/>
            <person name="Ravel J."/>
            <person name="Rabinowicz P.D."/>
        </authorList>
    </citation>
    <scope>NUCLEOTIDE SEQUENCE [LARGE SCALE GENOMIC DNA]</scope>
    <source>
        <strain evidence="2">cv. Hale</strain>
    </source>
</reference>
<dbReference type="EMBL" id="EQ978476">
    <property type="protein sequence ID" value="EEF25975.1"/>
    <property type="molecule type" value="Genomic_DNA"/>
</dbReference>
<proteinExistence type="predicted"/>